<dbReference type="Proteomes" id="UP001266305">
    <property type="component" value="Unassembled WGS sequence"/>
</dbReference>
<gene>
    <name evidence="1" type="ORF">P7K49_017009</name>
</gene>
<proteinExistence type="predicted"/>
<keyword evidence="2" id="KW-1185">Reference proteome</keyword>
<dbReference type="EMBL" id="JASSZA010000008">
    <property type="protein sequence ID" value="KAK2103153.1"/>
    <property type="molecule type" value="Genomic_DNA"/>
</dbReference>
<name>A0ABQ9V1C6_SAGOE</name>
<evidence type="ECO:0000313" key="1">
    <source>
        <dbReference type="EMBL" id="KAK2103153.1"/>
    </source>
</evidence>
<sequence>MSQFAEPQCLARLEWKNFGETVENPEAQCEFSRKDSGPSHSLLWTCCPSAAVELVCMGGPKAGTRHALILGSVLPSRSMETPSCLKLQVTKNSVMLLDWPTRAAVAMAWPSEPEAWAPTISQ</sequence>
<accession>A0ABQ9V1C6</accession>
<evidence type="ECO:0000313" key="2">
    <source>
        <dbReference type="Proteomes" id="UP001266305"/>
    </source>
</evidence>
<reference evidence="1 2" key="1">
    <citation type="submission" date="2023-05" db="EMBL/GenBank/DDBJ databases">
        <title>B98-5 Cell Line De Novo Hybrid Assembly: An Optical Mapping Approach.</title>
        <authorList>
            <person name="Kananen K."/>
            <person name="Auerbach J.A."/>
            <person name="Kautto E."/>
            <person name="Blachly J.S."/>
        </authorList>
    </citation>
    <scope>NUCLEOTIDE SEQUENCE [LARGE SCALE GENOMIC DNA]</scope>
    <source>
        <strain evidence="1">B95-8</strain>
        <tissue evidence="1">Cell line</tissue>
    </source>
</reference>
<protein>
    <submittedName>
        <fullName evidence="1">Uncharacterized protein</fullName>
    </submittedName>
</protein>
<organism evidence="1 2">
    <name type="scientific">Saguinus oedipus</name>
    <name type="common">Cotton-top tamarin</name>
    <name type="synonym">Oedipomidas oedipus</name>
    <dbReference type="NCBI Taxonomy" id="9490"/>
    <lineage>
        <taxon>Eukaryota</taxon>
        <taxon>Metazoa</taxon>
        <taxon>Chordata</taxon>
        <taxon>Craniata</taxon>
        <taxon>Vertebrata</taxon>
        <taxon>Euteleostomi</taxon>
        <taxon>Mammalia</taxon>
        <taxon>Eutheria</taxon>
        <taxon>Euarchontoglires</taxon>
        <taxon>Primates</taxon>
        <taxon>Haplorrhini</taxon>
        <taxon>Platyrrhini</taxon>
        <taxon>Cebidae</taxon>
        <taxon>Callitrichinae</taxon>
        <taxon>Saguinus</taxon>
    </lineage>
</organism>
<comment type="caution">
    <text evidence="1">The sequence shown here is derived from an EMBL/GenBank/DDBJ whole genome shotgun (WGS) entry which is preliminary data.</text>
</comment>